<dbReference type="Proteomes" id="UP000185490">
    <property type="component" value="Chromosome"/>
</dbReference>
<dbReference type="RefSeq" id="WP_012056952.1">
    <property type="nucleotide sequence ID" value="NZ_CP007389.1"/>
</dbReference>
<protein>
    <recommendedName>
        <fullName evidence="3">Lipoprotein</fullName>
    </recommendedName>
</protein>
<dbReference type="PROSITE" id="PS51257">
    <property type="entry name" value="PROKAR_LIPOPROTEIN"/>
    <property type="match status" value="1"/>
</dbReference>
<evidence type="ECO:0000313" key="2">
    <source>
        <dbReference type="Proteomes" id="UP000185490"/>
    </source>
</evidence>
<organism evidence="1 2">
    <name type="scientific">Thermosipho melanesiensis</name>
    <dbReference type="NCBI Taxonomy" id="46541"/>
    <lineage>
        <taxon>Bacteria</taxon>
        <taxon>Thermotogati</taxon>
        <taxon>Thermotogota</taxon>
        <taxon>Thermotogae</taxon>
        <taxon>Thermotogales</taxon>
        <taxon>Fervidobacteriaceae</taxon>
        <taxon>Thermosipho</taxon>
    </lineage>
</organism>
<keyword evidence="2" id="KW-1185">Reference proteome</keyword>
<evidence type="ECO:0008006" key="3">
    <source>
        <dbReference type="Google" id="ProtNLM"/>
    </source>
</evidence>
<sequence length="511" mass="58550">MKKFLWILVVVLIFLTFFGCVGNFFNDISLESKVEDLDSVTEDNPAYVAAVVVDDETQSLIEDVMMVFSGSMSTYSSFSLNSKSDSYETYDKDEFEIIEAILDVLEKHKGAIDKIRKVMTITEKVRQRDDRYNFKIVFEGEARDKILSVFPHAAVTSTDEVALDYRDLMLIRVSAKTLINAYDKRKNIRSMVRDARKVKNSMENIDIPFISDDASSLIVDFISKNPSPLLETYWQNLKILADSLAGLKPDVNILDMKDIFIEDAFVTPGFSKEIDFASVTLDSLIEIYEFEKLKADEKGWTSWYSLYELYQLKSLATRSENIFVAKELLDEKILEELPESMTLKLNSFEVGSETKIYDVLKVINESLPDKTLTIDFSYEEKIDGITSSSSETVFVTGKFTVDFSKLSAETIDWKENNIGIQKIFFQSFIENQIWNLDSTNAKEKIKNIIYDFFESQTLITRSDNKLNLKLELEPVKYEFSISFETLSIDEFIDVLIDLLAGELSNLLFSAP</sequence>
<proteinExistence type="predicted"/>
<dbReference type="EMBL" id="CP007389">
    <property type="protein sequence ID" value="APT74842.1"/>
    <property type="molecule type" value="Genomic_DNA"/>
</dbReference>
<reference evidence="1 2" key="1">
    <citation type="submission" date="2014-02" db="EMBL/GenBank/DDBJ databases">
        <title>Diversity of Thermotogales isolates from hydrothermal vents.</title>
        <authorList>
            <person name="Haverkamp T.H.A."/>
            <person name="Lossouarn J."/>
            <person name="Geslin C."/>
            <person name="Nesbo C.L."/>
        </authorList>
    </citation>
    <scope>NUCLEOTIDE SEQUENCE [LARGE SCALE GENOMIC DNA]</scope>
    <source>
        <strain evidence="1 2">431</strain>
    </source>
</reference>
<accession>A0ABM6GH27</accession>
<name>A0ABM6GH27_9BACT</name>
<evidence type="ECO:0000313" key="1">
    <source>
        <dbReference type="EMBL" id="APT74842.1"/>
    </source>
</evidence>
<gene>
    <name evidence="1" type="ORF">BW47_03920</name>
</gene>